<gene>
    <name evidence="2" type="ORF">AK812_SmicGene17945</name>
</gene>
<reference evidence="2 3" key="1">
    <citation type="submission" date="2016-02" db="EMBL/GenBank/DDBJ databases">
        <title>Genome analysis of coral dinoflagellate symbionts highlights evolutionary adaptations to a symbiotic lifestyle.</title>
        <authorList>
            <person name="Aranda M."/>
            <person name="Li Y."/>
            <person name="Liew Y.J."/>
            <person name="Baumgarten S."/>
            <person name="Simakov O."/>
            <person name="Wilson M."/>
            <person name="Piel J."/>
            <person name="Ashoor H."/>
            <person name="Bougouffa S."/>
            <person name="Bajic V.B."/>
            <person name="Ryu T."/>
            <person name="Ravasi T."/>
            <person name="Bayer T."/>
            <person name="Micklem G."/>
            <person name="Kim H."/>
            <person name="Bhak J."/>
            <person name="Lajeunesse T.C."/>
            <person name="Voolstra C.R."/>
        </authorList>
    </citation>
    <scope>NUCLEOTIDE SEQUENCE [LARGE SCALE GENOMIC DNA]</scope>
    <source>
        <strain evidence="2 3">CCMP2467</strain>
    </source>
</reference>
<proteinExistence type="predicted"/>
<dbReference type="SUPFAM" id="SSF52266">
    <property type="entry name" value="SGNH hydrolase"/>
    <property type="match status" value="1"/>
</dbReference>
<evidence type="ECO:0000313" key="2">
    <source>
        <dbReference type="EMBL" id="OLP99486.1"/>
    </source>
</evidence>
<protein>
    <recommendedName>
        <fullName evidence="1">SGNH hydrolase-type esterase domain-containing protein</fullName>
    </recommendedName>
</protein>
<dbReference type="Pfam" id="PF13472">
    <property type="entry name" value="Lipase_GDSL_2"/>
    <property type="match status" value="1"/>
</dbReference>
<dbReference type="Proteomes" id="UP000186817">
    <property type="component" value="Unassembled WGS sequence"/>
</dbReference>
<evidence type="ECO:0000259" key="1">
    <source>
        <dbReference type="Pfam" id="PF13472"/>
    </source>
</evidence>
<comment type="caution">
    <text evidence="2">The sequence shown here is derived from an EMBL/GenBank/DDBJ whole genome shotgun (WGS) entry which is preliminary data.</text>
</comment>
<accession>A0A1Q9DWD9</accession>
<dbReference type="InterPro" id="IPR051532">
    <property type="entry name" value="Ester_Hydrolysis_Enzymes"/>
</dbReference>
<dbReference type="OrthoDB" id="416528at2759"/>
<dbReference type="GO" id="GO:0004622">
    <property type="term" value="F:phosphatidylcholine lysophospholipase activity"/>
    <property type="evidence" value="ECO:0007669"/>
    <property type="project" value="TreeGrafter"/>
</dbReference>
<dbReference type="PANTHER" id="PTHR30383:SF5">
    <property type="entry name" value="SGNH HYDROLASE-TYPE ESTERASE DOMAIN-CONTAINING PROTEIN"/>
    <property type="match status" value="1"/>
</dbReference>
<name>A0A1Q9DWD9_SYMMI</name>
<feature type="domain" description="SGNH hydrolase-type esterase" evidence="1">
    <location>
        <begin position="4"/>
        <end position="150"/>
    </location>
</feature>
<organism evidence="2 3">
    <name type="scientific">Symbiodinium microadriaticum</name>
    <name type="common">Dinoflagellate</name>
    <name type="synonym">Zooxanthella microadriatica</name>
    <dbReference type="NCBI Taxonomy" id="2951"/>
    <lineage>
        <taxon>Eukaryota</taxon>
        <taxon>Sar</taxon>
        <taxon>Alveolata</taxon>
        <taxon>Dinophyceae</taxon>
        <taxon>Suessiales</taxon>
        <taxon>Symbiodiniaceae</taxon>
        <taxon>Symbiodinium</taxon>
    </lineage>
</organism>
<sequence length="268" mass="30068">MLALHREYGHRVINVSRSGANTGTTKERFREVVAPLRPDVVIIALSLGNEGLAHCPPGERRAAQHRYEQGLLDLISMTLALDAMPILGGVYPNNDFNAETYSMLKETARTMSRWDVPVLDWLGSLDDGRGRWKEGLWFDHAHPNTEGQRRMFECIDLALFESRGATERDIPVLDGRGFSVVLCRGAISIRNKTRHEYILSPEWKELTRALRTAGLRPGIYIANDDCCRNHRVLFVNAEGHLSRRLVLPPGADALYLPSFLPGTGGQDR</sequence>
<dbReference type="InterPro" id="IPR013830">
    <property type="entry name" value="SGNH_hydro"/>
</dbReference>
<dbReference type="AlphaFoldDB" id="A0A1Q9DWD9"/>
<evidence type="ECO:0000313" key="3">
    <source>
        <dbReference type="Proteomes" id="UP000186817"/>
    </source>
</evidence>
<dbReference type="Gene3D" id="3.40.50.1110">
    <property type="entry name" value="SGNH hydrolase"/>
    <property type="match status" value="1"/>
</dbReference>
<keyword evidence="3" id="KW-1185">Reference proteome</keyword>
<dbReference type="PANTHER" id="PTHR30383">
    <property type="entry name" value="THIOESTERASE 1/PROTEASE 1/LYSOPHOSPHOLIPASE L1"/>
    <property type="match status" value="1"/>
</dbReference>
<dbReference type="InterPro" id="IPR036514">
    <property type="entry name" value="SGNH_hydro_sf"/>
</dbReference>
<dbReference type="EMBL" id="LSRX01000360">
    <property type="protein sequence ID" value="OLP99486.1"/>
    <property type="molecule type" value="Genomic_DNA"/>
</dbReference>